<dbReference type="GO" id="GO:0004525">
    <property type="term" value="F:ribonuclease III activity"/>
    <property type="evidence" value="ECO:0007669"/>
    <property type="project" value="InterPro"/>
</dbReference>
<proteinExistence type="predicted"/>
<reference evidence="3" key="2">
    <citation type="submission" date="2023-06" db="EMBL/GenBank/DDBJ databases">
        <authorList>
            <consortium name="Lawrence Berkeley National Laboratory"/>
            <person name="Haridas S."/>
            <person name="Hensen N."/>
            <person name="Bonometti L."/>
            <person name="Westerberg I."/>
            <person name="Brannstrom I.O."/>
            <person name="Guillou S."/>
            <person name="Cros-Aarteil S."/>
            <person name="Calhoun S."/>
            <person name="Kuo A."/>
            <person name="Mondo S."/>
            <person name="Pangilinan J."/>
            <person name="Riley R."/>
            <person name="LaButti K."/>
            <person name="Andreopoulos B."/>
            <person name="Lipzen A."/>
            <person name="Chen C."/>
            <person name="Yanf M."/>
            <person name="Daum C."/>
            <person name="Ng V."/>
            <person name="Clum A."/>
            <person name="Steindorff A."/>
            <person name="Ohm R."/>
            <person name="Martin F."/>
            <person name="Silar P."/>
            <person name="Natvig D."/>
            <person name="Lalanne C."/>
            <person name="Gautier V."/>
            <person name="Ament-velasquez S.L."/>
            <person name="Kruys A."/>
            <person name="Hutchinson M.I."/>
            <person name="Powell A.J."/>
            <person name="Barry K."/>
            <person name="Miller A.N."/>
            <person name="Grigoriev I.V."/>
            <person name="Debuchy R."/>
            <person name="Gladieux P."/>
            <person name="Thoren M.H."/>
            <person name="Johannesson H."/>
        </authorList>
    </citation>
    <scope>NUCLEOTIDE SEQUENCE</scope>
    <source>
        <strain evidence="3">CBS 232.78</strain>
    </source>
</reference>
<accession>A0AAE0KJ21</accession>
<dbReference type="GO" id="GO:0003735">
    <property type="term" value="F:structural constituent of ribosome"/>
    <property type="evidence" value="ECO:0007669"/>
    <property type="project" value="InterPro"/>
</dbReference>
<reference evidence="3" key="1">
    <citation type="journal article" date="2023" name="Mol. Phylogenet. Evol.">
        <title>Genome-scale phylogeny and comparative genomics of the fungal order Sordariales.</title>
        <authorList>
            <person name="Hensen N."/>
            <person name="Bonometti L."/>
            <person name="Westerberg I."/>
            <person name="Brannstrom I.O."/>
            <person name="Guillou S."/>
            <person name="Cros-Aarteil S."/>
            <person name="Calhoun S."/>
            <person name="Haridas S."/>
            <person name="Kuo A."/>
            <person name="Mondo S."/>
            <person name="Pangilinan J."/>
            <person name="Riley R."/>
            <person name="LaButti K."/>
            <person name="Andreopoulos B."/>
            <person name="Lipzen A."/>
            <person name="Chen C."/>
            <person name="Yan M."/>
            <person name="Daum C."/>
            <person name="Ng V."/>
            <person name="Clum A."/>
            <person name="Steindorff A."/>
            <person name="Ohm R.A."/>
            <person name="Martin F."/>
            <person name="Silar P."/>
            <person name="Natvig D.O."/>
            <person name="Lalanne C."/>
            <person name="Gautier V."/>
            <person name="Ament-Velasquez S.L."/>
            <person name="Kruys A."/>
            <person name="Hutchinson M.I."/>
            <person name="Powell A.J."/>
            <person name="Barry K."/>
            <person name="Miller A.N."/>
            <person name="Grigoriev I.V."/>
            <person name="Debuchy R."/>
            <person name="Gladieux P."/>
            <person name="Hiltunen Thoren M."/>
            <person name="Johannesson H."/>
        </authorList>
    </citation>
    <scope>NUCLEOTIDE SEQUENCE</scope>
    <source>
        <strain evidence="3">CBS 232.78</strain>
    </source>
</reference>
<dbReference type="EMBL" id="JAULSW010000006">
    <property type="protein sequence ID" value="KAK3377434.1"/>
    <property type="molecule type" value="Genomic_DNA"/>
</dbReference>
<name>A0AAE0KJ21_9PEZI</name>
<dbReference type="CDD" id="cd00593">
    <property type="entry name" value="RIBOc"/>
    <property type="match status" value="1"/>
</dbReference>
<dbReference type="PANTHER" id="PTHR28160">
    <property type="entry name" value="54S RIBOSOMAL PROTEIN L15, MITOCHONDRIAL"/>
    <property type="match status" value="1"/>
</dbReference>
<dbReference type="PANTHER" id="PTHR28160:SF1">
    <property type="entry name" value="LARGE RIBOSOMAL SUBUNIT PROTEIN ML57"/>
    <property type="match status" value="1"/>
</dbReference>
<evidence type="ECO:0000256" key="1">
    <source>
        <dbReference type="SAM" id="MobiDB-lite"/>
    </source>
</evidence>
<feature type="domain" description="RNase III" evidence="2">
    <location>
        <begin position="135"/>
        <end position="283"/>
    </location>
</feature>
<dbReference type="InterPro" id="IPR000999">
    <property type="entry name" value="RNase_III_dom"/>
</dbReference>
<evidence type="ECO:0000259" key="2">
    <source>
        <dbReference type="Pfam" id="PF14622"/>
    </source>
</evidence>
<feature type="compositionally biased region" description="Low complexity" evidence="1">
    <location>
        <begin position="37"/>
        <end position="53"/>
    </location>
</feature>
<organism evidence="3 4">
    <name type="scientific">Podospora didyma</name>
    <dbReference type="NCBI Taxonomy" id="330526"/>
    <lineage>
        <taxon>Eukaryota</taxon>
        <taxon>Fungi</taxon>
        <taxon>Dikarya</taxon>
        <taxon>Ascomycota</taxon>
        <taxon>Pezizomycotina</taxon>
        <taxon>Sordariomycetes</taxon>
        <taxon>Sordariomycetidae</taxon>
        <taxon>Sordariales</taxon>
        <taxon>Podosporaceae</taxon>
        <taxon>Podospora</taxon>
    </lineage>
</organism>
<gene>
    <name evidence="3" type="ORF">B0H63DRAFT_477196</name>
</gene>
<dbReference type="InterPro" id="IPR036389">
    <property type="entry name" value="RNase_III_sf"/>
</dbReference>
<dbReference type="Pfam" id="PF14622">
    <property type="entry name" value="Ribonucleas_3_3"/>
    <property type="match status" value="1"/>
</dbReference>
<dbReference type="InterPro" id="IPR040030">
    <property type="entry name" value="Ribosomal_mL57"/>
</dbReference>
<protein>
    <submittedName>
        <fullName evidence="3">Ribonuclease-III-like-domain-containing protein</fullName>
    </submittedName>
</protein>
<dbReference type="Proteomes" id="UP001285441">
    <property type="component" value="Unassembled WGS sequence"/>
</dbReference>
<evidence type="ECO:0000313" key="3">
    <source>
        <dbReference type="EMBL" id="KAK3377434.1"/>
    </source>
</evidence>
<dbReference type="GO" id="GO:0006396">
    <property type="term" value="P:RNA processing"/>
    <property type="evidence" value="ECO:0007669"/>
    <property type="project" value="InterPro"/>
</dbReference>
<evidence type="ECO:0000313" key="4">
    <source>
        <dbReference type="Proteomes" id="UP001285441"/>
    </source>
</evidence>
<keyword evidence="4" id="KW-1185">Reference proteome</keyword>
<dbReference type="SUPFAM" id="SSF69065">
    <property type="entry name" value="RNase III domain-like"/>
    <property type="match status" value="1"/>
</dbReference>
<dbReference type="Gene3D" id="1.10.1520.10">
    <property type="entry name" value="Ribonuclease III domain"/>
    <property type="match status" value="1"/>
</dbReference>
<dbReference type="GO" id="GO:0005762">
    <property type="term" value="C:mitochondrial large ribosomal subunit"/>
    <property type="evidence" value="ECO:0007669"/>
    <property type="project" value="InterPro"/>
</dbReference>
<dbReference type="FunFam" id="1.10.1520.10:FF:000018">
    <property type="entry name" value="RNase III domain protein"/>
    <property type="match status" value="1"/>
</dbReference>
<dbReference type="GO" id="GO:0032543">
    <property type="term" value="P:mitochondrial translation"/>
    <property type="evidence" value="ECO:0007669"/>
    <property type="project" value="InterPro"/>
</dbReference>
<feature type="compositionally biased region" description="Basic and acidic residues" evidence="1">
    <location>
        <begin position="54"/>
        <end position="64"/>
    </location>
</feature>
<dbReference type="AlphaFoldDB" id="A0AAE0KJ21"/>
<comment type="caution">
    <text evidence="3">The sequence shown here is derived from an EMBL/GenBank/DDBJ whole genome shotgun (WGS) entry which is preliminary data.</text>
</comment>
<sequence length="285" mass="31704">MALNSSSARSALASTTRALQQCQRAAAQPISRPIAQSAAVVQRQQRSLSSSSARRSDAPTRTTDEAVEMVPAYPTHEVSNRPRWAQTPIRMKAPFQISVAKDPRRKIWANNEDPDKLDAMYNRLLGQNGESMLPDEIKWLAVTHKSFDQGRRGFNTRLAYFGRQILALETTRSVLLAPITGNAADKDEFKRKPFTHPALANIDKLSVRHPQKIIDKEKLAKLVRDVGLMDVIRWKPRNPMKLETSGVTVVANTALFAIIGAVSLTHGGEVAQRVVRDKILRKLVA</sequence>
<feature type="region of interest" description="Disordered" evidence="1">
    <location>
        <begin position="37"/>
        <end position="65"/>
    </location>
</feature>